<dbReference type="AlphaFoldDB" id="A0A161YXM7"/>
<sequence>MNHSPPSTPPASSFWRSKPGIALGMLLVIGLFYLAREHYGHISPILPYLILLLCPLMHLFGHHHGGRH</sequence>
<evidence type="ECO:0008006" key="4">
    <source>
        <dbReference type="Google" id="ProtNLM"/>
    </source>
</evidence>
<gene>
    <name evidence="2" type="ORF">A1D17_04960</name>
</gene>
<comment type="caution">
    <text evidence="2">The sequence shown here is derived from an EMBL/GenBank/DDBJ whole genome shotgun (WGS) entry which is preliminary data.</text>
</comment>
<organism evidence="2 3">
    <name type="scientific">Pseudomonas fluorescens</name>
    <dbReference type="NCBI Taxonomy" id="294"/>
    <lineage>
        <taxon>Bacteria</taxon>
        <taxon>Pseudomonadati</taxon>
        <taxon>Pseudomonadota</taxon>
        <taxon>Gammaproteobacteria</taxon>
        <taxon>Pseudomonadales</taxon>
        <taxon>Pseudomonadaceae</taxon>
        <taxon>Pseudomonas</taxon>
    </lineage>
</organism>
<dbReference type="InterPro" id="IPR021682">
    <property type="entry name" value="DUF2933"/>
</dbReference>
<accession>A0A161YXM7</accession>
<evidence type="ECO:0000313" key="3">
    <source>
        <dbReference type="Proteomes" id="UP000076489"/>
    </source>
</evidence>
<dbReference type="Proteomes" id="UP000076489">
    <property type="component" value="Unassembled WGS sequence"/>
</dbReference>
<dbReference type="Pfam" id="PF11666">
    <property type="entry name" value="DUF2933"/>
    <property type="match status" value="1"/>
</dbReference>
<evidence type="ECO:0000256" key="1">
    <source>
        <dbReference type="SAM" id="Phobius"/>
    </source>
</evidence>
<keyword evidence="1" id="KW-0472">Membrane</keyword>
<name>A0A161YXM7_PSEFL</name>
<dbReference type="RefSeq" id="WP_063340940.1">
    <property type="nucleotide sequence ID" value="NZ_LUKJ01000003.1"/>
</dbReference>
<protein>
    <recommendedName>
        <fullName evidence="4">DUF2933 domain-containing protein</fullName>
    </recommendedName>
</protein>
<feature type="transmembrane region" description="Helical" evidence="1">
    <location>
        <begin position="42"/>
        <end position="61"/>
    </location>
</feature>
<evidence type="ECO:0000313" key="2">
    <source>
        <dbReference type="EMBL" id="KZN15547.1"/>
    </source>
</evidence>
<proteinExistence type="predicted"/>
<dbReference type="EMBL" id="LUKJ01000003">
    <property type="protein sequence ID" value="KZN15547.1"/>
    <property type="molecule type" value="Genomic_DNA"/>
</dbReference>
<keyword evidence="1" id="KW-1133">Transmembrane helix</keyword>
<dbReference type="OrthoDB" id="7028958at2"/>
<feature type="transmembrane region" description="Helical" evidence="1">
    <location>
        <begin position="20"/>
        <end position="36"/>
    </location>
</feature>
<keyword evidence="1" id="KW-0812">Transmembrane</keyword>
<reference evidence="2 3" key="2">
    <citation type="journal article" date="2018" name="Nature">
        <title>Mutant phenotypes for thousands of bacterial genes of unknown function.</title>
        <authorList>
            <person name="Price M.N."/>
            <person name="Wetmore K.M."/>
            <person name="Waters R.J."/>
            <person name="Callaghan M."/>
            <person name="Ray J."/>
            <person name="Liu H."/>
            <person name="Kuehl J.V."/>
            <person name="Melnyk R.A."/>
            <person name="Lamson J.S."/>
            <person name="Suh Y."/>
            <person name="Carlson H.K."/>
            <person name="Esquivel Z."/>
            <person name="Sadeeshkumar H."/>
            <person name="Chakraborty R."/>
            <person name="Zane G.M."/>
            <person name="Rubin B.E."/>
            <person name="Wall J.D."/>
            <person name="Visel A."/>
            <person name="Bristow J."/>
            <person name="Blow M.J."/>
            <person name="Arkin A.P."/>
            <person name="Deutschbauer A.M."/>
        </authorList>
    </citation>
    <scope>NUCLEOTIDE SEQUENCE [LARGE SCALE GENOMIC DNA]</scope>
    <source>
        <strain evidence="2 3">FW300-N1B4</strain>
    </source>
</reference>
<reference evidence="3" key="1">
    <citation type="submission" date="2016-03" db="EMBL/GenBank/DDBJ databases">
        <authorList>
            <person name="Ray J."/>
            <person name="Price M."/>
            <person name="Deutschbauer A."/>
        </authorList>
    </citation>
    <scope>NUCLEOTIDE SEQUENCE [LARGE SCALE GENOMIC DNA]</scope>
    <source>
        <strain evidence="3">FW300-N1B4</strain>
    </source>
</reference>